<evidence type="ECO:0000256" key="1">
    <source>
        <dbReference type="SAM" id="MobiDB-lite"/>
    </source>
</evidence>
<dbReference type="AlphaFoldDB" id="A0A5C3Q3U0"/>
<feature type="compositionally biased region" description="Low complexity" evidence="1">
    <location>
        <begin position="38"/>
        <end position="47"/>
    </location>
</feature>
<accession>A0A5C3Q3U0</accession>
<feature type="non-terminal residue" evidence="3">
    <location>
        <position position="357"/>
    </location>
</feature>
<evidence type="ECO:0000259" key="2">
    <source>
        <dbReference type="Pfam" id="PF17667"/>
    </source>
</evidence>
<protein>
    <recommendedName>
        <fullName evidence="2">Fungal-type protein kinase domain-containing protein</fullName>
    </recommendedName>
</protein>
<name>A0A5C3Q3U0_9AGAR</name>
<keyword evidence="4" id="KW-1185">Reference proteome</keyword>
<sequence length="357" mass="40703">MALKRKVSSKFSTSERAAKTVRTAPCSRESSASPVPASSKELSSSFSPEFHDSQQEEVIARYQNIAQQSVDWFVDNCLAKVDDERVSIVFGALKNLDNDGLTEDGRVQAFSTRSPSQMRVTKKEVQKTFSQFIQNILDNDPEKVEICNFLTFKHSIGEGTSTDADGVSTARAFGYGHLGAVEDWADVFLAEEFKLKSASPDVNQNRQNIMWSGTRMLLNDGRREFAFGLTVEDTQAQLWRFSRSGIIVSEPFQWIENPMPLIRLVLSLSYYPKNEQDHDSARRKMGLDTTLSPVLDADRSVARDEYGYPQYRFRVKSIDNEKEYEYETIKVLSNLKAKDFLSRSTRVWLVRRIDRPK</sequence>
<dbReference type="OrthoDB" id="3260094at2759"/>
<dbReference type="EMBL" id="ML178997">
    <property type="protein sequence ID" value="TFK95060.1"/>
    <property type="molecule type" value="Genomic_DNA"/>
</dbReference>
<evidence type="ECO:0000313" key="4">
    <source>
        <dbReference type="Proteomes" id="UP000305067"/>
    </source>
</evidence>
<dbReference type="Pfam" id="PF17667">
    <property type="entry name" value="Pkinase_fungal"/>
    <property type="match status" value="1"/>
</dbReference>
<organism evidence="3 4">
    <name type="scientific">Pterulicium gracile</name>
    <dbReference type="NCBI Taxonomy" id="1884261"/>
    <lineage>
        <taxon>Eukaryota</taxon>
        <taxon>Fungi</taxon>
        <taxon>Dikarya</taxon>
        <taxon>Basidiomycota</taxon>
        <taxon>Agaricomycotina</taxon>
        <taxon>Agaricomycetes</taxon>
        <taxon>Agaricomycetidae</taxon>
        <taxon>Agaricales</taxon>
        <taxon>Pleurotineae</taxon>
        <taxon>Pterulaceae</taxon>
        <taxon>Pterulicium</taxon>
    </lineage>
</organism>
<reference evidence="3 4" key="1">
    <citation type="journal article" date="2019" name="Nat. Ecol. Evol.">
        <title>Megaphylogeny resolves global patterns of mushroom evolution.</title>
        <authorList>
            <person name="Varga T."/>
            <person name="Krizsan K."/>
            <person name="Foldi C."/>
            <person name="Dima B."/>
            <person name="Sanchez-Garcia M."/>
            <person name="Sanchez-Ramirez S."/>
            <person name="Szollosi G.J."/>
            <person name="Szarkandi J.G."/>
            <person name="Papp V."/>
            <person name="Albert L."/>
            <person name="Andreopoulos W."/>
            <person name="Angelini C."/>
            <person name="Antonin V."/>
            <person name="Barry K.W."/>
            <person name="Bougher N.L."/>
            <person name="Buchanan P."/>
            <person name="Buyck B."/>
            <person name="Bense V."/>
            <person name="Catcheside P."/>
            <person name="Chovatia M."/>
            <person name="Cooper J."/>
            <person name="Damon W."/>
            <person name="Desjardin D."/>
            <person name="Finy P."/>
            <person name="Geml J."/>
            <person name="Haridas S."/>
            <person name="Hughes K."/>
            <person name="Justo A."/>
            <person name="Karasinski D."/>
            <person name="Kautmanova I."/>
            <person name="Kiss B."/>
            <person name="Kocsube S."/>
            <person name="Kotiranta H."/>
            <person name="LaButti K.M."/>
            <person name="Lechner B.E."/>
            <person name="Liimatainen K."/>
            <person name="Lipzen A."/>
            <person name="Lukacs Z."/>
            <person name="Mihaltcheva S."/>
            <person name="Morgado L.N."/>
            <person name="Niskanen T."/>
            <person name="Noordeloos M.E."/>
            <person name="Ohm R.A."/>
            <person name="Ortiz-Santana B."/>
            <person name="Ovrebo C."/>
            <person name="Racz N."/>
            <person name="Riley R."/>
            <person name="Savchenko A."/>
            <person name="Shiryaev A."/>
            <person name="Soop K."/>
            <person name="Spirin V."/>
            <person name="Szebenyi C."/>
            <person name="Tomsovsky M."/>
            <person name="Tulloss R.E."/>
            <person name="Uehling J."/>
            <person name="Grigoriev I.V."/>
            <person name="Vagvolgyi C."/>
            <person name="Papp T."/>
            <person name="Martin F.M."/>
            <person name="Miettinen O."/>
            <person name="Hibbett D.S."/>
            <person name="Nagy L.G."/>
        </authorList>
    </citation>
    <scope>NUCLEOTIDE SEQUENCE [LARGE SCALE GENOMIC DNA]</scope>
    <source>
        <strain evidence="3 4">CBS 309.79</strain>
    </source>
</reference>
<gene>
    <name evidence="3" type="ORF">BDV98DRAFT_609161</name>
</gene>
<dbReference type="InterPro" id="IPR040976">
    <property type="entry name" value="Pkinase_fungal"/>
</dbReference>
<proteinExistence type="predicted"/>
<evidence type="ECO:0000313" key="3">
    <source>
        <dbReference type="EMBL" id="TFK95060.1"/>
    </source>
</evidence>
<feature type="region of interest" description="Disordered" evidence="1">
    <location>
        <begin position="1"/>
        <end position="47"/>
    </location>
</feature>
<dbReference type="Proteomes" id="UP000305067">
    <property type="component" value="Unassembled WGS sequence"/>
</dbReference>
<feature type="domain" description="Fungal-type protein kinase" evidence="2">
    <location>
        <begin position="181"/>
        <end position="353"/>
    </location>
</feature>